<dbReference type="EMBL" id="HBUE01078200">
    <property type="protein sequence ID" value="CAG6476297.1"/>
    <property type="molecule type" value="Transcribed_RNA"/>
</dbReference>
<feature type="region of interest" description="Disordered" evidence="1">
    <location>
        <begin position="1"/>
        <end position="86"/>
    </location>
</feature>
<name>A0A8D8BIX7_CULPI</name>
<dbReference type="AlphaFoldDB" id="A0A8D8BIX7"/>
<evidence type="ECO:0000256" key="1">
    <source>
        <dbReference type="SAM" id="MobiDB-lite"/>
    </source>
</evidence>
<sequence>MLGVQGRLPQAEARQRDEQNGQSPLRRKQPAQTGHHTHHQRLQQPTADAGRFRHDSRCRRQVRHQTAGYHHADQTVAHGPEKVRLPVDPTKRTQWFDQTEANLRASDGKWRHWSGKPSDLVPGETTRSGH</sequence>
<feature type="region of interest" description="Disordered" evidence="1">
    <location>
        <begin position="107"/>
        <end position="130"/>
    </location>
</feature>
<proteinExistence type="predicted"/>
<accession>A0A8D8BIX7</accession>
<evidence type="ECO:0000313" key="2">
    <source>
        <dbReference type="EMBL" id="CAG6476297.1"/>
    </source>
</evidence>
<organism evidence="2">
    <name type="scientific">Culex pipiens</name>
    <name type="common">House mosquito</name>
    <dbReference type="NCBI Taxonomy" id="7175"/>
    <lineage>
        <taxon>Eukaryota</taxon>
        <taxon>Metazoa</taxon>
        <taxon>Ecdysozoa</taxon>
        <taxon>Arthropoda</taxon>
        <taxon>Hexapoda</taxon>
        <taxon>Insecta</taxon>
        <taxon>Pterygota</taxon>
        <taxon>Neoptera</taxon>
        <taxon>Endopterygota</taxon>
        <taxon>Diptera</taxon>
        <taxon>Nematocera</taxon>
        <taxon>Culicoidea</taxon>
        <taxon>Culicidae</taxon>
        <taxon>Culicinae</taxon>
        <taxon>Culicini</taxon>
        <taxon>Culex</taxon>
        <taxon>Culex</taxon>
    </lineage>
</organism>
<feature type="compositionally biased region" description="Basic residues" evidence="1">
    <location>
        <begin position="25"/>
        <end position="41"/>
    </location>
</feature>
<reference evidence="2" key="1">
    <citation type="submission" date="2021-05" db="EMBL/GenBank/DDBJ databases">
        <authorList>
            <person name="Alioto T."/>
            <person name="Alioto T."/>
            <person name="Gomez Garrido J."/>
        </authorList>
    </citation>
    <scope>NUCLEOTIDE SEQUENCE</scope>
</reference>
<protein>
    <submittedName>
        <fullName evidence="2">(northern house mosquito) hypothetical protein</fullName>
    </submittedName>
</protein>